<reference evidence="3 4" key="1">
    <citation type="journal article" date="2010" name="Int. J. Syst. Evol. Microbiol.">
        <title>Thiohalobacter thiocyanaticus gen. nov., sp. nov., a moderately halophilic, sulfur-oxidizing gammaproteobacterium from hypersaline lakes, that utilizes thiocyanate.</title>
        <authorList>
            <person name="Sorokin D.Y."/>
            <person name="Kovaleva O.L."/>
            <person name="Tourova T.P."/>
            <person name="Muyzer G."/>
        </authorList>
    </citation>
    <scope>NUCLEOTIDE SEQUENCE [LARGE SCALE GENOMIC DNA]</scope>
    <source>
        <strain evidence="3 4">Hrh1</strain>
    </source>
</reference>
<dbReference type="RefSeq" id="WP_125181749.1">
    <property type="nucleotide sequence ID" value="NZ_QZMU01000001.1"/>
</dbReference>
<organism evidence="3 4">
    <name type="scientific">Thiohalobacter thiocyanaticus</name>
    <dbReference type="NCBI Taxonomy" id="585455"/>
    <lineage>
        <taxon>Bacteria</taxon>
        <taxon>Pseudomonadati</taxon>
        <taxon>Pseudomonadota</taxon>
        <taxon>Gammaproteobacteria</taxon>
        <taxon>Thiohalobacterales</taxon>
        <taxon>Thiohalobacteraceae</taxon>
        <taxon>Thiohalobacter</taxon>
    </lineage>
</organism>
<dbReference type="Proteomes" id="UP000287798">
    <property type="component" value="Unassembled WGS sequence"/>
</dbReference>
<gene>
    <name evidence="3" type="ORF">D6C00_10915</name>
</gene>
<protein>
    <submittedName>
        <fullName evidence="3">DUF4382 domain-containing protein</fullName>
    </submittedName>
</protein>
<name>A0A426QKW9_9GAMM</name>
<accession>A0A426QKW9</accession>
<dbReference type="OrthoDB" id="7062064at2"/>
<feature type="region of interest" description="Disordered" evidence="1">
    <location>
        <begin position="261"/>
        <end position="286"/>
    </location>
</feature>
<comment type="caution">
    <text evidence="3">The sequence shown here is derived from an EMBL/GenBank/DDBJ whole genome shotgun (WGS) entry which is preliminary data.</text>
</comment>
<dbReference type="AlphaFoldDB" id="A0A426QKW9"/>
<feature type="domain" description="DUF4382" evidence="2">
    <location>
        <begin position="34"/>
        <end position="174"/>
    </location>
</feature>
<dbReference type="Pfam" id="PF14321">
    <property type="entry name" value="DUF4382"/>
    <property type="match status" value="1"/>
</dbReference>
<evidence type="ECO:0000256" key="1">
    <source>
        <dbReference type="SAM" id="MobiDB-lite"/>
    </source>
</evidence>
<dbReference type="InterPro" id="IPR025491">
    <property type="entry name" value="DUF4382"/>
</dbReference>
<keyword evidence="4" id="KW-1185">Reference proteome</keyword>
<evidence type="ECO:0000259" key="2">
    <source>
        <dbReference type="Pfam" id="PF14321"/>
    </source>
</evidence>
<evidence type="ECO:0000313" key="3">
    <source>
        <dbReference type="EMBL" id="RRQ22408.1"/>
    </source>
</evidence>
<dbReference type="EMBL" id="QZMU01000001">
    <property type="protein sequence ID" value="RRQ22408.1"/>
    <property type="molecule type" value="Genomic_DNA"/>
</dbReference>
<proteinExistence type="predicted"/>
<feature type="compositionally biased region" description="Acidic residues" evidence="1">
    <location>
        <begin position="263"/>
        <end position="285"/>
    </location>
</feature>
<evidence type="ECO:0000313" key="4">
    <source>
        <dbReference type="Proteomes" id="UP000287798"/>
    </source>
</evidence>
<sequence>MNPTTTHFQRTLLAGLVAAGLSACGGGGSDSGGTGSFSLSITDAPVDNVTEVVVTFTAVTLKPADGDAITITLDTPQSINLLDYQNGASLTLVEDETVTAGDYAWIRLELDQDNTYIVDGTGQHDLTIPSSAQTGLKLNNSFALAADEMLAYTIDFNLRQSVHLTGAGDYIMRPTLRMVKDDEAGTLKGSVDVATVTSSDPSCSTPMAVYVFEEGDSVDDMDGDDGDPIATVNLAMDGVNDYTVSPLDPGTYTVALACNSDQDTAEDGDPATDDDNYGETGDADDMSFYGEANVTITAGEMTTHDFN</sequence>